<dbReference type="PANTHER" id="PTHR35323">
    <property type="entry name" value="SAP DOMAIN-CONTAINING PROTEIN"/>
    <property type="match status" value="1"/>
</dbReference>
<evidence type="ECO:0000313" key="5">
    <source>
        <dbReference type="Proteomes" id="UP001163823"/>
    </source>
</evidence>
<dbReference type="Proteomes" id="UP001163823">
    <property type="component" value="Chromosome 14"/>
</dbReference>
<dbReference type="InterPro" id="IPR056116">
    <property type="entry name" value="DUF7699"/>
</dbReference>
<dbReference type="EMBL" id="JARAOO010000014">
    <property type="protein sequence ID" value="KAJ7944404.1"/>
    <property type="molecule type" value="Genomic_DNA"/>
</dbReference>
<protein>
    <submittedName>
        <fullName evidence="4">Zinc finger CCCH domain-containing protein 62-like</fullName>
    </submittedName>
</protein>
<sequence length="406" mass="46182">MAETKGKGTIILLSSSSDEEVVDGDDGDGDEEEEIDDGDTEEDGDYDDDDSSGEDSSEEDKEDTDGDDGSFCNKVICLLQEGNDLASLKLKECKAYLRKHGLRIAGTKSICVERIKEHWRIRNGNGETLYPRSSFIINCTGDVCKGDTLLFRQKVYEKFDKVTRYGRLLGKRAVAGRVVKESYGAAKQQHTFTIEVIWSSGVKKLPPLFPLLVKGRNLYRLKTFRQVWKDEAERVKVLTEKHERGAAARLVRTMKQKKKKWTANGGVKRPNEVQHTRPTKLRRTGEIAMSKVHAKRNDCQSREAFPSRQAKWNQNAISGTLRSTRGSVRTNDKSYAHSSRSRYPSQLNSQSRTEPYRCFSNETGFIPHMMELPPLRPYVNVMPTSQHLMFNNGNDTHFVYPNPRYD</sequence>
<feature type="region of interest" description="Disordered" evidence="1">
    <location>
        <begin position="254"/>
        <end position="279"/>
    </location>
</feature>
<feature type="compositionally biased region" description="Polar residues" evidence="1">
    <location>
        <begin position="336"/>
        <end position="353"/>
    </location>
</feature>
<proteinExistence type="predicted"/>
<evidence type="ECO:0000313" key="4">
    <source>
        <dbReference type="EMBL" id="KAJ7944404.1"/>
    </source>
</evidence>
<dbReference type="Pfam" id="PF02037">
    <property type="entry name" value="SAP"/>
    <property type="match status" value="1"/>
</dbReference>
<feature type="domain" description="SAP" evidence="2">
    <location>
        <begin position="84"/>
        <end position="120"/>
    </location>
</feature>
<dbReference type="PANTHER" id="PTHR35323:SF2">
    <property type="entry name" value="SAP DOMAIN-CONTAINING PROTEIN"/>
    <property type="match status" value="1"/>
</dbReference>
<feature type="domain" description="DUF7699" evidence="3">
    <location>
        <begin position="144"/>
        <end position="228"/>
    </location>
</feature>
<feature type="region of interest" description="Disordered" evidence="1">
    <location>
        <begin position="291"/>
        <end position="354"/>
    </location>
</feature>
<feature type="compositionally biased region" description="Polar residues" evidence="1">
    <location>
        <begin position="310"/>
        <end position="329"/>
    </location>
</feature>
<gene>
    <name evidence="4" type="ORF">O6P43_033803</name>
</gene>
<evidence type="ECO:0000259" key="2">
    <source>
        <dbReference type="Pfam" id="PF02037"/>
    </source>
</evidence>
<dbReference type="Pfam" id="PF24766">
    <property type="entry name" value="DUF7699"/>
    <property type="match status" value="1"/>
</dbReference>
<dbReference type="InterPro" id="IPR003034">
    <property type="entry name" value="SAP_dom"/>
</dbReference>
<accession>A0AAD7KRI8</accession>
<evidence type="ECO:0000256" key="1">
    <source>
        <dbReference type="SAM" id="MobiDB-lite"/>
    </source>
</evidence>
<evidence type="ECO:0000259" key="3">
    <source>
        <dbReference type="Pfam" id="PF24766"/>
    </source>
</evidence>
<feature type="compositionally biased region" description="Acidic residues" evidence="1">
    <location>
        <begin position="17"/>
        <end position="67"/>
    </location>
</feature>
<name>A0AAD7KRI8_QUISA</name>
<feature type="region of interest" description="Disordered" evidence="1">
    <location>
        <begin position="1"/>
        <end position="67"/>
    </location>
</feature>
<comment type="caution">
    <text evidence="4">The sequence shown here is derived from an EMBL/GenBank/DDBJ whole genome shotgun (WGS) entry which is preliminary data.</text>
</comment>
<organism evidence="4 5">
    <name type="scientific">Quillaja saponaria</name>
    <name type="common">Soap bark tree</name>
    <dbReference type="NCBI Taxonomy" id="32244"/>
    <lineage>
        <taxon>Eukaryota</taxon>
        <taxon>Viridiplantae</taxon>
        <taxon>Streptophyta</taxon>
        <taxon>Embryophyta</taxon>
        <taxon>Tracheophyta</taxon>
        <taxon>Spermatophyta</taxon>
        <taxon>Magnoliopsida</taxon>
        <taxon>eudicotyledons</taxon>
        <taxon>Gunneridae</taxon>
        <taxon>Pentapetalae</taxon>
        <taxon>rosids</taxon>
        <taxon>fabids</taxon>
        <taxon>Fabales</taxon>
        <taxon>Quillajaceae</taxon>
        <taxon>Quillaja</taxon>
    </lineage>
</organism>
<reference evidence="4" key="1">
    <citation type="journal article" date="2023" name="Science">
        <title>Elucidation of the pathway for biosynthesis of saponin adjuvants from the soapbark tree.</title>
        <authorList>
            <person name="Reed J."/>
            <person name="Orme A."/>
            <person name="El-Demerdash A."/>
            <person name="Owen C."/>
            <person name="Martin L.B.B."/>
            <person name="Misra R.C."/>
            <person name="Kikuchi S."/>
            <person name="Rejzek M."/>
            <person name="Martin A.C."/>
            <person name="Harkess A."/>
            <person name="Leebens-Mack J."/>
            <person name="Louveau T."/>
            <person name="Stephenson M.J."/>
            <person name="Osbourn A."/>
        </authorList>
    </citation>
    <scope>NUCLEOTIDE SEQUENCE</scope>
    <source>
        <strain evidence="4">S10</strain>
    </source>
</reference>
<dbReference type="AlphaFoldDB" id="A0AAD7KRI8"/>
<dbReference type="KEGG" id="qsa:O6P43_033803"/>
<keyword evidence="5" id="KW-1185">Reference proteome</keyword>